<feature type="compositionally biased region" description="Low complexity" evidence="1">
    <location>
        <begin position="301"/>
        <end position="310"/>
    </location>
</feature>
<feature type="region of interest" description="Disordered" evidence="1">
    <location>
        <begin position="301"/>
        <end position="379"/>
    </location>
</feature>
<protein>
    <submittedName>
        <fullName evidence="2">Uncharacterized protein</fullName>
    </submittedName>
</protein>
<accession>A0A2K9YDU4</accession>
<name>A0A2K9YDU4_CLAUC</name>
<feature type="compositionally biased region" description="Polar residues" evidence="1">
    <location>
        <begin position="318"/>
        <end position="333"/>
    </location>
</feature>
<reference evidence="2" key="1">
    <citation type="submission" date="2017-12" db="EMBL/GenBank/DDBJ databases">
        <title>Genome Sequencing Reveals a Rich Biosynthetic Potential.</title>
        <authorList>
            <person name="Bertrand R.L."/>
            <person name="Abdel-Hameed M.E."/>
            <person name="Sorensen J.L."/>
        </authorList>
    </citation>
    <scope>NUCLEOTIDE SEQUENCE</scope>
</reference>
<organism evidence="2">
    <name type="scientific">Cladonia uncialis subsp. uncialis</name>
    <dbReference type="NCBI Taxonomy" id="180999"/>
    <lineage>
        <taxon>Eukaryota</taxon>
        <taxon>Fungi</taxon>
        <taxon>Dikarya</taxon>
        <taxon>Ascomycota</taxon>
        <taxon>Pezizomycotina</taxon>
        <taxon>Lecanoromycetes</taxon>
        <taxon>OSLEUM clade</taxon>
        <taxon>Lecanoromycetidae</taxon>
        <taxon>Lecanorales</taxon>
        <taxon>Lecanorineae</taxon>
        <taxon>Cladoniaceae</taxon>
        <taxon>Cladonia</taxon>
    </lineage>
</organism>
<proteinExistence type="predicted"/>
<sequence length="379" mass="42351">MSILPLTPPLLTAASQAGNVMSAANFGIIATSGIPAMIYEVNTPFHCIDKVFPDHPILSLALYTYTYIYICQAYPASYKGIIEELFTAAFNLVQEHDILPSKISRSDLQTCRKQHSPTLISNFRDRLEIKGHPMFIEHLCLGVLTYIANLVKTKGSASPATKAETSIKEEDERPKIVKQDSTRNLLIQPPETWPSWKLEDFELICWPYRNSVNCVGQELKASAIEDWRKDADLKLKDIRFSKLQELLENAGLINNMSQAELTYHAEGDMMMGIKNDDDLQLAMPTSLKFSAGLPTTGPLMPLGPFLPGRPSTHHHTFSIRSKNNRPASKPGQTTRKRPTPSVDSSSDSDKLLQHSQKKLKGTIPLEEEKEDSEEEGPTF</sequence>
<evidence type="ECO:0000256" key="1">
    <source>
        <dbReference type="SAM" id="MobiDB-lite"/>
    </source>
</evidence>
<dbReference type="AlphaFoldDB" id="A0A2K9YDU4"/>
<feature type="compositionally biased region" description="Acidic residues" evidence="1">
    <location>
        <begin position="365"/>
        <end position="379"/>
    </location>
</feature>
<evidence type="ECO:0000313" key="2">
    <source>
        <dbReference type="EMBL" id="AUW31019.1"/>
    </source>
</evidence>
<dbReference type="EMBL" id="MG777489">
    <property type="protein sequence ID" value="AUW31019.1"/>
    <property type="molecule type" value="Genomic_DNA"/>
</dbReference>